<dbReference type="AlphaFoldDB" id="A0A2G5U7G8"/>
<organism evidence="3 4">
    <name type="scientific">Caenorhabditis nigoni</name>
    <dbReference type="NCBI Taxonomy" id="1611254"/>
    <lineage>
        <taxon>Eukaryota</taxon>
        <taxon>Metazoa</taxon>
        <taxon>Ecdysozoa</taxon>
        <taxon>Nematoda</taxon>
        <taxon>Chromadorea</taxon>
        <taxon>Rhabditida</taxon>
        <taxon>Rhabditina</taxon>
        <taxon>Rhabditomorpha</taxon>
        <taxon>Rhabditoidea</taxon>
        <taxon>Rhabditidae</taxon>
        <taxon>Peloderinae</taxon>
        <taxon>Caenorhabditis</taxon>
    </lineage>
</organism>
<evidence type="ECO:0000313" key="4">
    <source>
        <dbReference type="Proteomes" id="UP000230233"/>
    </source>
</evidence>
<evidence type="ECO:0000256" key="1">
    <source>
        <dbReference type="SAM" id="MobiDB-lite"/>
    </source>
</evidence>
<feature type="region of interest" description="Disordered" evidence="1">
    <location>
        <begin position="169"/>
        <end position="189"/>
    </location>
</feature>
<dbReference type="OrthoDB" id="5802492at2759"/>
<reference evidence="4" key="1">
    <citation type="submission" date="2017-10" db="EMBL/GenBank/DDBJ databases">
        <title>Rapid genome shrinkage in a self-fertile nematode reveals novel sperm competition proteins.</title>
        <authorList>
            <person name="Yin D."/>
            <person name="Schwarz E.M."/>
            <person name="Thomas C.G."/>
            <person name="Felde R.L."/>
            <person name="Korf I.F."/>
            <person name="Cutter A.D."/>
            <person name="Schartner C.M."/>
            <person name="Ralston E.J."/>
            <person name="Meyer B.J."/>
            <person name="Haag E.S."/>
        </authorList>
    </citation>
    <scope>NUCLEOTIDE SEQUENCE [LARGE SCALE GENOMIC DNA]</scope>
    <source>
        <strain evidence="4">JU1422</strain>
    </source>
</reference>
<dbReference type="EMBL" id="PDUG01000004">
    <property type="protein sequence ID" value="PIC35482.1"/>
    <property type="molecule type" value="Genomic_DNA"/>
</dbReference>
<keyword evidence="4" id="KW-1185">Reference proteome</keyword>
<proteinExistence type="predicted"/>
<dbReference type="Proteomes" id="UP000230233">
    <property type="component" value="Chromosome IV"/>
</dbReference>
<feature type="compositionally biased region" description="Basic and acidic residues" evidence="1">
    <location>
        <begin position="169"/>
        <end position="181"/>
    </location>
</feature>
<keyword evidence="2" id="KW-0732">Signal</keyword>
<feature type="signal peptide" evidence="2">
    <location>
        <begin position="1"/>
        <end position="39"/>
    </location>
</feature>
<comment type="caution">
    <text evidence="3">The sequence shown here is derived from an EMBL/GenBank/DDBJ whole genome shotgun (WGS) entry which is preliminary data.</text>
</comment>
<evidence type="ECO:0008006" key="5">
    <source>
        <dbReference type="Google" id="ProtNLM"/>
    </source>
</evidence>
<evidence type="ECO:0000256" key="2">
    <source>
        <dbReference type="SAM" id="SignalP"/>
    </source>
</evidence>
<evidence type="ECO:0000313" key="3">
    <source>
        <dbReference type="EMBL" id="PIC35482.1"/>
    </source>
</evidence>
<dbReference type="PANTHER" id="PTHR21593:SF23">
    <property type="entry name" value="ONCHOCERCA RELATED ANTIGEN FAMILY"/>
    <property type="match status" value="1"/>
</dbReference>
<protein>
    <recommendedName>
        <fullName evidence="5">SXP/RAL-2 family protein Ani s 5-like cation-binding domain-containing protein</fullName>
    </recommendedName>
</protein>
<name>A0A2G5U7G8_9PELO</name>
<sequence length="231" mass="26277">MMLFCGIKGLDSGGKGHRNSTMISKFAAALLLLTVTIEAKPCFGRCGFGRPPPPCGLPPFLEDLPAEAQAKITEIWKDYKEGDKCYEEQGLTREVMESLPKDVRKSIHKRPPLPFLRGLPKDVIAKFDAIFKDKFIPFAQKPEKVDALAQEVLTGDNLKKFQEFKEKREKEEQEYKEKEAKLSPAAKEANEKLEALGKQKFAILEELDEEVKDELFDLWKSRPHGPPRPRH</sequence>
<dbReference type="InterPro" id="IPR052823">
    <property type="entry name" value="SXP/RAL-2_related"/>
</dbReference>
<gene>
    <name evidence="3" type="primary">Cni-ora-1</name>
    <name evidence="3" type="synonym">Cnig_chr_IV.g14830</name>
    <name evidence="3" type="ORF">B9Z55_014830</name>
</gene>
<accession>A0A2G5U7G8</accession>
<feature type="chain" id="PRO_5013653758" description="SXP/RAL-2 family protein Ani s 5-like cation-binding domain-containing protein" evidence="2">
    <location>
        <begin position="40"/>
        <end position="231"/>
    </location>
</feature>
<dbReference type="PANTHER" id="PTHR21593">
    <property type="entry name" value="PRION-LIKE- Q/N-RICH -DOMAIN-BEARING PROTEIN PROTEIN"/>
    <property type="match status" value="1"/>
</dbReference>
<dbReference type="STRING" id="1611254.A0A2G5U7G8"/>